<keyword evidence="3 5" id="KW-1133">Transmembrane helix</keyword>
<evidence type="ECO:0000313" key="7">
    <source>
        <dbReference type="EMBL" id="MBB6480655.1"/>
    </source>
</evidence>
<evidence type="ECO:0000256" key="5">
    <source>
        <dbReference type="SAM" id="Phobius"/>
    </source>
</evidence>
<evidence type="ECO:0000256" key="1">
    <source>
        <dbReference type="ARBA" id="ARBA00004141"/>
    </source>
</evidence>
<sequence>MFTDALIIMRKEFLNLFKSKRTMLMTFGLPLILFPVLFSGMAAVEKKQNEEKAGSIYYVEFQRFGDDRFSDILATKISYIESDQGVSDQSLVIRNRGGEVEILYDSSSSRMTYAADKAEEALREYNDLLGDSILEQAGLKREDLQIFRIRKTDTAPEEKKGGALFAVFIPYILILFLLIGAMSLVLDVTAGEKERGTIAVLLVNQISRTSIALGKTFYVIICSILNSFSSVIGMGLGMIILLRGSGAVDNFSLALFSPLKILQLLLVLVSVSSVVSSLMVYLGSLARNLKEGGSYVMPVYMLGLFAVVITMNMEAAAGPVYYMIPLVNGVFVMKSLLTEGFPPLEFLLCLGSNLLITALFVFRTSRLYNSERVLKTV</sequence>
<dbReference type="PANTHER" id="PTHR43471">
    <property type="entry name" value="ABC TRANSPORTER PERMEASE"/>
    <property type="match status" value="1"/>
</dbReference>
<organism evidence="7 8">
    <name type="scientific">Spirochaeta isovalerica</name>
    <dbReference type="NCBI Taxonomy" id="150"/>
    <lineage>
        <taxon>Bacteria</taxon>
        <taxon>Pseudomonadati</taxon>
        <taxon>Spirochaetota</taxon>
        <taxon>Spirochaetia</taxon>
        <taxon>Spirochaetales</taxon>
        <taxon>Spirochaetaceae</taxon>
        <taxon>Spirochaeta</taxon>
    </lineage>
</organism>
<feature type="domain" description="ABC-2 type transporter transmembrane" evidence="6">
    <location>
        <begin position="79"/>
        <end position="361"/>
    </location>
</feature>
<keyword evidence="2 5" id="KW-0812">Transmembrane</keyword>
<evidence type="ECO:0000313" key="8">
    <source>
        <dbReference type="Proteomes" id="UP000587760"/>
    </source>
</evidence>
<dbReference type="AlphaFoldDB" id="A0A841R9S1"/>
<evidence type="ECO:0000256" key="2">
    <source>
        <dbReference type="ARBA" id="ARBA00022692"/>
    </source>
</evidence>
<feature type="transmembrane region" description="Helical" evidence="5">
    <location>
        <begin position="295"/>
        <end position="324"/>
    </location>
</feature>
<dbReference type="EMBL" id="JACHGJ010000004">
    <property type="protein sequence ID" value="MBB6480655.1"/>
    <property type="molecule type" value="Genomic_DNA"/>
</dbReference>
<comment type="caution">
    <text evidence="7">The sequence shown here is derived from an EMBL/GenBank/DDBJ whole genome shotgun (WGS) entry which is preliminary data.</text>
</comment>
<reference evidence="7 8" key="1">
    <citation type="submission" date="2020-08" db="EMBL/GenBank/DDBJ databases">
        <title>Genomic Encyclopedia of Type Strains, Phase IV (KMG-IV): sequencing the most valuable type-strain genomes for metagenomic binning, comparative biology and taxonomic classification.</title>
        <authorList>
            <person name="Goeker M."/>
        </authorList>
    </citation>
    <scope>NUCLEOTIDE SEQUENCE [LARGE SCALE GENOMIC DNA]</scope>
    <source>
        <strain evidence="7 8">DSM 2461</strain>
    </source>
</reference>
<feature type="transmembrane region" description="Helical" evidence="5">
    <location>
        <begin position="217"/>
        <end position="241"/>
    </location>
</feature>
<feature type="transmembrane region" description="Helical" evidence="5">
    <location>
        <begin position="163"/>
        <end position="186"/>
    </location>
</feature>
<evidence type="ECO:0000256" key="4">
    <source>
        <dbReference type="ARBA" id="ARBA00023136"/>
    </source>
</evidence>
<feature type="transmembrane region" description="Helical" evidence="5">
    <location>
        <begin position="344"/>
        <end position="362"/>
    </location>
</feature>
<feature type="transmembrane region" description="Helical" evidence="5">
    <location>
        <begin position="261"/>
        <end position="283"/>
    </location>
</feature>
<dbReference type="GO" id="GO:0005886">
    <property type="term" value="C:plasma membrane"/>
    <property type="evidence" value="ECO:0007669"/>
    <property type="project" value="UniProtKB-SubCell"/>
</dbReference>
<protein>
    <submittedName>
        <fullName evidence="7">Sodium transport system permease protein</fullName>
    </submittedName>
</protein>
<gene>
    <name evidence="7" type="ORF">HNR50_002328</name>
</gene>
<comment type="subcellular location">
    <subcellularLocation>
        <location evidence="1">Membrane</location>
        <topology evidence="1">Multi-pass membrane protein</topology>
    </subcellularLocation>
</comment>
<proteinExistence type="predicted"/>
<evidence type="ECO:0000256" key="3">
    <source>
        <dbReference type="ARBA" id="ARBA00022989"/>
    </source>
</evidence>
<dbReference type="InterPro" id="IPR013525">
    <property type="entry name" value="ABC2_TM"/>
</dbReference>
<evidence type="ECO:0000259" key="6">
    <source>
        <dbReference type="Pfam" id="PF12698"/>
    </source>
</evidence>
<dbReference type="GO" id="GO:0140359">
    <property type="term" value="F:ABC-type transporter activity"/>
    <property type="evidence" value="ECO:0007669"/>
    <property type="project" value="InterPro"/>
</dbReference>
<dbReference type="Proteomes" id="UP000587760">
    <property type="component" value="Unassembled WGS sequence"/>
</dbReference>
<dbReference type="Pfam" id="PF12698">
    <property type="entry name" value="ABC2_membrane_3"/>
    <property type="match status" value="1"/>
</dbReference>
<dbReference type="RefSeq" id="WP_184746925.1">
    <property type="nucleotide sequence ID" value="NZ_JACHGJ010000004.1"/>
</dbReference>
<dbReference type="PANTHER" id="PTHR43471:SF3">
    <property type="entry name" value="ABC TRANSPORTER PERMEASE PROTEIN NATB"/>
    <property type="match status" value="1"/>
</dbReference>
<keyword evidence="4 5" id="KW-0472">Membrane</keyword>
<keyword evidence="8" id="KW-1185">Reference proteome</keyword>
<accession>A0A841R9S1</accession>
<name>A0A841R9S1_9SPIO</name>